<feature type="domain" description="Right handed beta helix" evidence="5">
    <location>
        <begin position="144"/>
        <end position="341"/>
    </location>
</feature>
<keyword evidence="3" id="KW-0812">Transmembrane</keyword>
<feature type="region of interest" description="Disordered" evidence="2">
    <location>
        <begin position="541"/>
        <end position="572"/>
    </location>
</feature>
<dbReference type="InterPro" id="IPR039448">
    <property type="entry name" value="Beta_helix"/>
</dbReference>
<dbReference type="InterPro" id="IPR011050">
    <property type="entry name" value="Pectin_lyase_fold/virulence"/>
</dbReference>
<reference evidence="6" key="1">
    <citation type="submission" date="2014-08" db="EMBL/GenBank/DDBJ databases">
        <authorList>
            <person name="Sharma Rahul"/>
            <person name="Thines Marco"/>
        </authorList>
    </citation>
    <scope>NUCLEOTIDE SEQUENCE</scope>
</reference>
<accession>A0A0F7SHZ3</accession>
<name>A0A0F7SHZ3_PHARH</name>
<evidence type="ECO:0000256" key="1">
    <source>
        <dbReference type="SAM" id="Coils"/>
    </source>
</evidence>
<dbReference type="AlphaFoldDB" id="A0A0F7SHZ3"/>
<feature type="transmembrane region" description="Helical" evidence="3">
    <location>
        <begin position="578"/>
        <end position="599"/>
    </location>
</feature>
<evidence type="ECO:0000259" key="5">
    <source>
        <dbReference type="Pfam" id="PF13229"/>
    </source>
</evidence>
<dbReference type="Gene3D" id="2.160.20.10">
    <property type="entry name" value="Single-stranded right-handed beta-helix, Pectin lyase-like"/>
    <property type="match status" value="1"/>
</dbReference>
<evidence type="ECO:0000256" key="3">
    <source>
        <dbReference type="SAM" id="Phobius"/>
    </source>
</evidence>
<proteinExistence type="predicted"/>
<dbReference type="EMBL" id="LN483273">
    <property type="protein sequence ID" value="CDZ98010.1"/>
    <property type="molecule type" value="Genomic_DNA"/>
</dbReference>
<dbReference type="InterPro" id="IPR012334">
    <property type="entry name" value="Pectin_lyas_fold"/>
</dbReference>
<protein>
    <submittedName>
        <fullName evidence="6">Pectin lyase fold/virulence factor</fullName>
    </submittedName>
</protein>
<sequence length="611" mass="66929">MRYPKRPSFAFVATSFVLWSSFVQAADSSDSSPCLSKGDENTINRLFSDGGPSTKVQLCRDSTFNIAGPIHFTARDQELSTQGYPNDGSRAQLIITGDAVTAVQGDCRRCARVAILNIRIDGRRRDLGRATPDHKGGPLIVLGNNEGQRVERCSLMDPRGWAAVHIREGDNLGCVGAIIEWNEIGPVGEEWIEELDGPDPEMSPLGRPLGDGVSLSCKDSIVSNNVFTDTSDAAVVIFGSPGSTISHNTVLAKSSTQMGGILMVDYGPWEGAYTSTVVSHNTINALGSLIRVAIGVGTPVWSDDFDTTFRDGTVIDNVIKGYWMGYGIVVAGVSNFTVMDNLSTARHSGLRGSKCPTEPVENSPPVPFVYNTTSASGEFQEDFVNGAIQYVVCIESESDLDDLMRPVETFPEPEPEFEEIEPREPSVLDTILDHSKQRVVEAIEEVHEQIQTLRTMKEGWDSILAGKANWDLNTGMLLTSLSGLSTRVANLESERKHLRTVIDDFRDELDALGINMDHLENRENDMLNEIFTIVRASKPLSLSPPSNRDQTQEQVGRSSISQSGQTTDIPKSNPSTTWLQLGLLGLLQGVLILFYIFGVKWRRQARSMKTV</sequence>
<keyword evidence="3" id="KW-0472">Membrane</keyword>
<keyword evidence="1" id="KW-0175">Coiled coil</keyword>
<keyword evidence="3" id="KW-1133">Transmembrane helix</keyword>
<dbReference type="Pfam" id="PF13229">
    <property type="entry name" value="Beta_helix"/>
    <property type="match status" value="1"/>
</dbReference>
<feature type="chain" id="PRO_5002521899" evidence="4">
    <location>
        <begin position="26"/>
        <end position="611"/>
    </location>
</feature>
<feature type="coiled-coil region" evidence="1">
    <location>
        <begin position="488"/>
        <end position="529"/>
    </location>
</feature>
<evidence type="ECO:0000256" key="2">
    <source>
        <dbReference type="SAM" id="MobiDB-lite"/>
    </source>
</evidence>
<evidence type="ECO:0000313" key="6">
    <source>
        <dbReference type="EMBL" id="CDZ98010.1"/>
    </source>
</evidence>
<dbReference type="GO" id="GO:0016829">
    <property type="term" value="F:lyase activity"/>
    <property type="evidence" value="ECO:0007669"/>
    <property type="project" value="UniProtKB-KW"/>
</dbReference>
<evidence type="ECO:0000256" key="4">
    <source>
        <dbReference type="SAM" id="SignalP"/>
    </source>
</evidence>
<feature type="compositionally biased region" description="Polar residues" evidence="2">
    <location>
        <begin position="543"/>
        <end position="572"/>
    </location>
</feature>
<organism evidence="6">
    <name type="scientific">Phaffia rhodozyma</name>
    <name type="common">Yeast</name>
    <name type="synonym">Xanthophyllomyces dendrorhous</name>
    <dbReference type="NCBI Taxonomy" id="264483"/>
    <lineage>
        <taxon>Eukaryota</taxon>
        <taxon>Fungi</taxon>
        <taxon>Dikarya</taxon>
        <taxon>Basidiomycota</taxon>
        <taxon>Agaricomycotina</taxon>
        <taxon>Tremellomycetes</taxon>
        <taxon>Cystofilobasidiales</taxon>
        <taxon>Mrakiaceae</taxon>
        <taxon>Phaffia</taxon>
    </lineage>
</organism>
<keyword evidence="4" id="KW-0732">Signal</keyword>
<keyword evidence="6" id="KW-0456">Lyase</keyword>
<feature type="signal peptide" evidence="4">
    <location>
        <begin position="1"/>
        <end position="25"/>
    </location>
</feature>
<dbReference type="SUPFAM" id="SSF51126">
    <property type="entry name" value="Pectin lyase-like"/>
    <property type="match status" value="1"/>
</dbReference>